<comment type="caution">
    <text evidence="2">The sequence shown here is derived from an EMBL/GenBank/DDBJ whole genome shotgun (WGS) entry which is preliminary data.</text>
</comment>
<reference evidence="3" key="1">
    <citation type="journal article" date="2019" name="Int. J. Syst. Evol. Microbiol.">
        <title>The Global Catalogue of Microorganisms (GCM) 10K type strain sequencing project: providing services to taxonomists for standard genome sequencing and annotation.</title>
        <authorList>
            <consortium name="The Broad Institute Genomics Platform"/>
            <consortium name="The Broad Institute Genome Sequencing Center for Infectious Disease"/>
            <person name="Wu L."/>
            <person name="Ma J."/>
        </authorList>
    </citation>
    <scope>NUCLEOTIDE SEQUENCE [LARGE SCALE GENOMIC DNA]</scope>
    <source>
        <strain evidence="3">CCUG 60898</strain>
    </source>
</reference>
<evidence type="ECO:0000313" key="3">
    <source>
        <dbReference type="Proteomes" id="UP001597100"/>
    </source>
</evidence>
<keyword evidence="2" id="KW-0808">Transferase</keyword>
<name>A0ABW3ID73_9FLAO</name>
<dbReference type="RefSeq" id="WP_380737037.1">
    <property type="nucleotide sequence ID" value="NZ_JBHTJP010000032.1"/>
</dbReference>
<dbReference type="Pfam" id="PF13649">
    <property type="entry name" value="Methyltransf_25"/>
    <property type="match status" value="1"/>
</dbReference>
<evidence type="ECO:0000259" key="1">
    <source>
        <dbReference type="Pfam" id="PF13649"/>
    </source>
</evidence>
<proteinExistence type="predicted"/>
<accession>A0ABW3ID73</accession>
<dbReference type="InterPro" id="IPR041698">
    <property type="entry name" value="Methyltransf_25"/>
</dbReference>
<feature type="domain" description="Methyltransferase" evidence="1">
    <location>
        <begin position="38"/>
        <end position="129"/>
    </location>
</feature>
<dbReference type="SUPFAM" id="SSF53335">
    <property type="entry name" value="S-adenosyl-L-methionine-dependent methyltransferases"/>
    <property type="match status" value="1"/>
</dbReference>
<dbReference type="GO" id="GO:0008168">
    <property type="term" value="F:methyltransferase activity"/>
    <property type="evidence" value="ECO:0007669"/>
    <property type="project" value="UniProtKB-KW"/>
</dbReference>
<gene>
    <name evidence="2" type="ORF">ACFQ1G_04290</name>
</gene>
<keyword evidence="3" id="KW-1185">Reference proteome</keyword>
<dbReference type="GO" id="GO:0032259">
    <property type="term" value="P:methylation"/>
    <property type="evidence" value="ECO:0007669"/>
    <property type="project" value="UniProtKB-KW"/>
</dbReference>
<evidence type="ECO:0000313" key="2">
    <source>
        <dbReference type="EMBL" id="MFD0976004.1"/>
    </source>
</evidence>
<dbReference type="EMBL" id="JBHTJP010000032">
    <property type="protein sequence ID" value="MFD0976004.1"/>
    <property type="molecule type" value="Genomic_DNA"/>
</dbReference>
<keyword evidence="2" id="KW-0489">Methyltransferase</keyword>
<dbReference type="Gene3D" id="3.40.50.150">
    <property type="entry name" value="Vaccinia Virus protein VP39"/>
    <property type="match status" value="1"/>
</dbReference>
<organism evidence="2 3">
    <name type="scientific">Salinimicrobium gaetbulicola</name>
    <dbReference type="NCBI Taxonomy" id="999702"/>
    <lineage>
        <taxon>Bacteria</taxon>
        <taxon>Pseudomonadati</taxon>
        <taxon>Bacteroidota</taxon>
        <taxon>Flavobacteriia</taxon>
        <taxon>Flavobacteriales</taxon>
        <taxon>Flavobacteriaceae</taxon>
        <taxon>Salinimicrobium</taxon>
    </lineage>
</organism>
<dbReference type="Proteomes" id="UP001597100">
    <property type="component" value="Unassembled WGS sequence"/>
</dbReference>
<sequence length="204" mass="23532">MDKEFWDGRFSGEEYIYGEEPNEYFKEKLLEFLPGEILFAAEGEGRNAVFAAEEAWKVGAFDQSSEAKKKAEKLAKKRGVEIEYKVGKLPELGYEKEEFDAVALIYAHFPPEIRADYHKRLISYLRRDGLVFFEGFSEKHPAYQQVNPKVGGPKDEALLFSMEEIKKDFGELKFLEFYEAEVDLKEGVHHKGLGSVIRFVAQKK</sequence>
<protein>
    <submittedName>
        <fullName evidence="2">Methyltransferase domain-containing protein</fullName>
    </submittedName>
</protein>
<dbReference type="InterPro" id="IPR029063">
    <property type="entry name" value="SAM-dependent_MTases_sf"/>
</dbReference>